<accession>A0A937A8M0</accession>
<dbReference type="RefSeq" id="WP_201920580.1">
    <property type="nucleotide sequence ID" value="NZ_JAERQG010000002.1"/>
</dbReference>
<dbReference type="EMBL" id="JAERQG010000002">
    <property type="protein sequence ID" value="MBL0765610.1"/>
    <property type="molecule type" value="Genomic_DNA"/>
</dbReference>
<keyword evidence="3" id="KW-1185">Reference proteome</keyword>
<comment type="caution">
    <text evidence="2">The sequence shown here is derived from an EMBL/GenBank/DDBJ whole genome shotgun (WGS) entry which is preliminary data.</text>
</comment>
<dbReference type="SUPFAM" id="SSF52129">
    <property type="entry name" value="Caspase-like"/>
    <property type="match status" value="1"/>
</dbReference>
<dbReference type="Proteomes" id="UP000642920">
    <property type="component" value="Unassembled WGS sequence"/>
</dbReference>
<dbReference type="Pfam" id="PF00656">
    <property type="entry name" value="Peptidase_C14"/>
    <property type="match status" value="1"/>
</dbReference>
<name>A0A937A8M0_9BACT</name>
<dbReference type="InterPro" id="IPR052039">
    <property type="entry name" value="Caspase-related_regulators"/>
</dbReference>
<reference evidence="2" key="1">
    <citation type="submission" date="2021-01" db="EMBL/GenBank/DDBJ databases">
        <title>Marivirga sp. nov., isolated from intertidal surface sediments.</title>
        <authorList>
            <person name="Zhang M."/>
        </authorList>
    </citation>
    <scope>NUCLEOTIDE SEQUENCE</scope>
    <source>
        <strain evidence="2">SM1354</strain>
    </source>
</reference>
<dbReference type="GO" id="GO:0006508">
    <property type="term" value="P:proteolysis"/>
    <property type="evidence" value="ECO:0007669"/>
    <property type="project" value="InterPro"/>
</dbReference>
<sequence>MSRLIIIFLLISISIRAQVINESGANQLSFNPTYFTPQLQPFHGTSGKFKLLSTDIVLERQSSPKSLIFSGNQIVGFSDTRILLFDTQFQNKGSNLQSDQPEIKPSLITEKDNTSIESSLGVNYALFIANADYQFNTAGLGDLDKPIIDAQSLKEVLTNKYQFQEENITFLQNADKSQTLQSVEAIARKISNKDNLLIFYAGHGHWDEFLKLGYWLPSDANFNNKSTWISNSTIKDYINAIPSKHTLLITDACFSGSIMKTRSANSVNAYAVSKLYKLPSRKAMTSGTLTIVPDESVFMKYLIKRLQENELAYLPVSQLFYDMRNAILNNSVTVPQYGTIQSTGDEGGEFIFIKK</sequence>
<dbReference type="PANTHER" id="PTHR22576:SF37">
    <property type="entry name" value="MUCOSA-ASSOCIATED LYMPHOID TISSUE LYMPHOMA TRANSLOCATION PROTEIN 1"/>
    <property type="match status" value="1"/>
</dbReference>
<evidence type="ECO:0000313" key="2">
    <source>
        <dbReference type="EMBL" id="MBL0765610.1"/>
    </source>
</evidence>
<gene>
    <name evidence="2" type="ORF">JKP34_10125</name>
</gene>
<dbReference type="GO" id="GO:0004197">
    <property type="term" value="F:cysteine-type endopeptidase activity"/>
    <property type="evidence" value="ECO:0007669"/>
    <property type="project" value="InterPro"/>
</dbReference>
<dbReference type="PANTHER" id="PTHR22576">
    <property type="entry name" value="MUCOSA ASSOCIATED LYMPHOID TISSUE LYMPHOMA TRANSLOCATION PROTEIN 1/PARACASPASE"/>
    <property type="match status" value="1"/>
</dbReference>
<organism evidence="2 3">
    <name type="scientific">Marivirga atlantica</name>
    <dbReference type="NCBI Taxonomy" id="1548457"/>
    <lineage>
        <taxon>Bacteria</taxon>
        <taxon>Pseudomonadati</taxon>
        <taxon>Bacteroidota</taxon>
        <taxon>Cytophagia</taxon>
        <taxon>Cytophagales</taxon>
        <taxon>Marivirgaceae</taxon>
        <taxon>Marivirga</taxon>
    </lineage>
</organism>
<dbReference type="Gene3D" id="3.40.50.1460">
    <property type="match status" value="1"/>
</dbReference>
<dbReference type="AlphaFoldDB" id="A0A937A8M0"/>
<dbReference type="InterPro" id="IPR029030">
    <property type="entry name" value="Caspase-like_dom_sf"/>
</dbReference>
<evidence type="ECO:0000313" key="3">
    <source>
        <dbReference type="Proteomes" id="UP000642920"/>
    </source>
</evidence>
<evidence type="ECO:0000259" key="1">
    <source>
        <dbReference type="Pfam" id="PF00656"/>
    </source>
</evidence>
<dbReference type="InterPro" id="IPR011600">
    <property type="entry name" value="Pept_C14_caspase"/>
</dbReference>
<proteinExistence type="predicted"/>
<feature type="domain" description="Peptidase C14 caspase" evidence="1">
    <location>
        <begin position="124"/>
        <end position="327"/>
    </location>
</feature>
<protein>
    <submittedName>
        <fullName evidence="2">Caspase family protein</fullName>
    </submittedName>
</protein>